<feature type="transmembrane region" description="Helical" evidence="6">
    <location>
        <begin position="21"/>
        <end position="39"/>
    </location>
</feature>
<evidence type="ECO:0000313" key="8">
    <source>
        <dbReference type="EMBL" id="MBG6135312.1"/>
    </source>
</evidence>
<proteinExistence type="inferred from homology"/>
<evidence type="ECO:0000256" key="6">
    <source>
        <dbReference type="RuleBase" id="RU361157"/>
    </source>
</evidence>
<evidence type="ECO:0000256" key="4">
    <source>
        <dbReference type="ARBA" id="ARBA00023136"/>
    </source>
</evidence>
<protein>
    <recommendedName>
        <fullName evidence="6">Transport permease protein</fullName>
    </recommendedName>
</protein>
<reference evidence="8" key="1">
    <citation type="submission" date="2020-11" db="EMBL/GenBank/DDBJ databases">
        <title>Sequencing the genomes of 1000 actinobacteria strains.</title>
        <authorList>
            <person name="Klenk H.-P."/>
        </authorList>
    </citation>
    <scope>NUCLEOTIDE SEQUENCE</scope>
    <source>
        <strain evidence="8">DSM 45356</strain>
    </source>
</reference>
<comment type="similarity">
    <text evidence="6">Belongs to the ABC-2 integral membrane protein family.</text>
</comment>
<dbReference type="InterPro" id="IPR052902">
    <property type="entry name" value="ABC-2_transporter"/>
</dbReference>
<accession>A0A8J7KNJ4</accession>
<evidence type="ECO:0000256" key="1">
    <source>
        <dbReference type="ARBA" id="ARBA00004141"/>
    </source>
</evidence>
<dbReference type="PANTHER" id="PTHR43027:SF2">
    <property type="entry name" value="TRANSPORT PERMEASE PROTEIN"/>
    <property type="match status" value="1"/>
</dbReference>
<feature type="transmembrane region" description="Helical" evidence="6">
    <location>
        <begin position="99"/>
        <end position="123"/>
    </location>
</feature>
<keyword evidence="3 6" id="KW-1133">Transmembrane helix</keyword>
<dbReference type="RefSeq" id="WP_197002436.1">
    <property type="nucleotide sequence ID" value="NZ_JADOUF010000001.1"/>
</dbReference>
<evidence type="ECO:0000256" key="3">
    <source>
        <dbReference type="ARBA" id="ARBA00022989"/>
    </source>
</evidence>
<sequence>MMFGSVLAFEARRMVRNFPPLFFGLAFPVMILAVFGGIYGNEPSDLFDGVGTVDASVPAYVAMVLAVAGLMSLPLGMVEYRSRGILRRLRATPARPGAFLAAQVVVNGVVCLLGVGVLLTSAATVFDLSAPRHPVAFAGTLLLTGAAMFSLGLLIAAVARSESTAVVIANLAYFPMIFLTGATVPLEIMPGWMRTVSDALPLSYGVDALRWAWSGHGGDQVPAALAVLGGVTVACSAAAARLFRWE</sequence>
<dbReference type="InterPro" id="IPR000412">
    <property type="entry name" value="ABC_2_transport"/>
</dbReference>
<feature type="domain" description="ABC transmembrane type-2" evidence="7">
    <location>
        <begin position="19"/>
        <end position="246"/>
    </location>
</feature>
<dbReference type="Proteomes" id="UP000622552">
    <property type="component" value="Unassembled WGS sequence"/>
</dbReference>
<dbReference type="AlphaFoldDB" id="A0A8J7KNJ4"/>
<dbReference type="Pfam" id="PF01061">
    <property type="entry name" value="ABC2_membrane"/>
    <property type="match status" value="1"/>
</dbReference>
<keyword evidence="6" id="KW-1003">Cell membrane</keyword>
<dbReference type="PIRSF" id="PIRSF006648">
    <property type="entry name" value="DrrB"/>
    <property type="match status" value="1"/>
</dbReference>
<evidence type="ECO:0000256" key="2">
    <source>
        <dbReference type="ARBA" id="ARBA00022692"/>
    </source>
</evidence>
<dbReference type="InterPro" id="IPR013525">
    <property type="entry name" value="ABC2_TM"/>
</dbReference>
<dbReference type="EMBL" id="JADOUF010000001">
    <property type="protein sequence ID" value="MBG6135312.1"/>
    <property type="molecule type" value="Genomic_DNA"/>
</dbReference>
<dbReference type="GO" id="GO:0043190">
    <property type="term" value="C:ATP-binding cassette (ABC) transporter complex"/>
    <property type="evidence" value="ECO:0007669"/>
    <property type="project" value="InterPro"/>
</dbReference>
<dbReference type="PROSITE" id="PS51012">
    <property type="entry name" value="ABC_TM2"/>
    <property type="match status" value="1"/>
</dbReference>
<gene>
    <name evidence="8" type="ORF">IW245_001506</name>
</gene>
<dbReference type="PRINTS" id="PR00164">
    <property type="entry name" value="ABC2TRNSPORT"/>
</dbReference>
<keyword evidence="2 6" id="KW-0812">Transmembrane</keyword>
<evidence type="ECO:0000256" key="5">
    <source>
        <dbReference type="ARBA" id="ARBA00023251"/>
    </source>
</evidence>
<evidence type="ECO:0000259" key="7">
    <source>
        <dbReference type="PROSITE" id="PS51012"/>
    </source>
</evidence>
<name>A0A8J7KNJ4_9ACTN</name>
<keyword evidence="5" id="KW-0046">Antibiotic resistance</keyword>
<comment type="subcellular location">
    <subcellularLocation>
        <location evidence="6">Cell membrane</location>
        <topology evidence="6">Multi-pass membrane protein</topology>
    </subcellularLocation>
    <subcellularLocation>
        <location evidence="1">Membrane</location>
        <topology evidence="1">Multi-pass membrane protein</topology>
    </subcellularLocation>
</comment>
<dbReference type="InterPro" id="IPR047817">
    <property type="entry name" value="ABC2_TM_bact-type"/>
</dbReference>
<organism evidence="8 9">
    <name type="scientific">Longispora fulva</name>
    <dbReference type="NCBI Taxonomy" id="619741"/>
    <lineage>
        <taxon>Bacteria</taxon>
        <taxon>Bacillati</taxon>
        <taxon>Actinomycetota</taxon>
        <taxon>Actinomycetes</taxon>
        <taxon>Micromonosporales</taxon>
        <taxon>Micromonosporaceae</taxon>
        <taxon>Longispora</taxon>
    </lineage>
</organism>
<dbReference type="GO" id="GO:0046677">
    <property type="term" value="P:response to antibiotic"/>
    <property type="evidence" value="ECO:0007669"/>
    <property type="project" value="UniProtKB-KW"/>
</dbReference>
<feature type="transmembrane region" description="Helical" evidence="6">
    <location>
        <begin position="171"/>
        <end position="193"/>
    </location>
</feature>
<feature type="transmembrane region" description="Helical" evidence="6">
    <location>
        <begin position="135"/>
        <end position="159"/>
    </location>
</feature>
<dbReference type="GO" id="GO:0140359">
    <property type="term" value="F:ABC-type transporter activity"/>
    <property type="evidence" value="ECO:0007669"/>
    <property type="project" value="InterPro"/>
</dbReference>
<evidence type="ECO:0000313" key="9">
    <source>
        <dbReference type="Proteomes" id="UP000622552"/>
    </source>
</evidence>
<dbReference type="PANTHER" id="PTHR43027">
    <property type="entry name" value="DOXORUBICIN RESISTANCE ABC TRANSPORTER PERMEASE PROTEIN DRRC-RELATED"/>
    <property type="match status" value="1"/>
</dbReference>
<comment type="caution">
    <text evidence="8">The sequence shown here is derived from an EMBL/GenBank/DDBJ whole genome shotgun (WGS) entry which is preliminary data.</text>
</comment>
<keyword evidence="9" id="KW-1185">Reference proteome</keyword>
<feature type="transmembrane region" description="Helical" evidence="6">
    <location>
        <begin position="223"/>
        <end position="243"/>
    </location>
</feature>
<feature type="transmembrane region" description="Helical" evidence="6">
    <location>
        <begin position="59"/>
        <end position="78"/>
    </location>
</feature>
<keyword evidence="6" id="KW-0813">Transport</keyword>
<keyword evidence="4 6" id="KW-0472">Membrane</keyword>